<organism evidence="1 2">
    <name type="scientific">Thanatephorus cucumeris (strain AG1-IB / isolate 7/3/14)</name>
    <name type="common">Lettuce bottom rot fungus</name>
    <name type="synonym">Rhizoctonia solani</name>
    <dbReference type="NCBI Taxonomy" id="1108050"/>
    <lineage>
        <taxon>Eukaryota</taxon>
        <taxon>Fungi</taxon>
        <taxon>Dikarya</taxon>
        <taxon>Basidiomycota</taxon>
        <taxon>Agaricomycotina</taxon>
        <taxon>Agaricomycetes</taxon>
        <taxon>Cantharellales</taxon>
        <taxon>Ceratobasidiaceae</taxon>
        <taxon>Rhizoctonia</taxon>
        <taxon>Rhizoctonia solani AG-1</taxon>
    </lineage>
</organism>
<evidence type="ECO:0000313" key="2">
    <source>
        <dbReference type="Proteomes" id="UP000059188"/>
    </source>
</evidence>
<accession>A0A0B7F729</accession>
<sequence>MGNSRGALEKPLASTRDNNSPTFAIATHHRFFLCSGSSSPAAGSVVTRYLPATLLTTNVFFQLDWAHGP</sequence>
<evidence type="ECO:0000313" key="1">
    <source>
        <dbReference type="EMBL" id="CEL52008.1"/>
    </source>
</evidence>
<keyword evidence="2" id="KW-1185">Reference proteome</keyword>
<dbReference type="Proteomes" id="UP000059188">
    <property type="component" value="Unassembled WGS sequence"/>
</dbReference>
<protein>
    <submittedName>
        <fullName evidence="1">Uncharacterized protein</fullName>
    </submittedName>
</protein>
<gene>
    <name evidence="1" type="ORF">RSOLAG1IB_00545</name>
</gene>
<name>A0A0B7F729_THACB</name>
<proteinExistence type="predicted"/>
<reference evidence="1 2" key="1">
    <citation type="submission" date="2014-11" db="EMBL/GenBank/DDBJ databases">
        <authorList>
            <person name="Wibberg Daniel"/>
        </authorList>
    </citation>
    <scope>NUCLEOTIDE SEQUENCE [LARGE SCALE GENOMIC DNA]</scope>
    <source>
        <strain evidence="1">Rhizoctonia solani AG1-IB 7/3/14</strain>
    </source>
</reference>
<dbReference type="EMBL" id="LN679100">
    <property type="protein sequence ID" value="CEL52008.1"/>
    <property type="molecule type" value="Genomic_DNA"/>
</dbReference>
<dbReference type="AlphaFoldDB" id="A0A0B7F729"/>